<dbReference type="InterPro" id="IPR008269">
    <property type="entry name" value="Lon_proteolytic"/>
</dbReference>
<dbReference type="GO" id="GO:0006508">
    <property type="term" value="P:proteolysis"/>
    <property type="evidence" value="ECO:0007669"/>
    <property type="project" value="UniProtKB-KW"/>
</dbReference>
<evidence type="ECO:0000313" key="5">
    <source>
        <dbReference type="EMBL" id="KUG02681.1"/>
    </source>
</evidence>
<dbReference type="GO" id="GO:0004176">
    <property type="term" value="F:ATP-dependent peptidase activity"/>
    <property type="evidence" value="ECO:0007669"/>
    <property type="project" value="InterPro"/>
</dbReference>
<keyword evidence="1 5" id="KW-0645">Protease</keyword>
<dbReference type="GO" id="GO:0004252">
    <property type="term" value="F:serine-type endopeptidase activity"/>
    <property type="evidence" value="ECO:0007669"/>
    <property type="project" value="InterPro"/>
</dbReference>
<dbReference type="InterPro" id="IPR025943">
    <property type="entry name" value="Sigma_54_int_dom_ATP-bd_2"/>
</dbReference>
<dbReference type="PROSITE" id="PS50045">
    <property type="entry name" value="SIGMA54_INTERACT_4"/>
    <property type="match status" value="1"/>
</dbReference>
<dbReference type="GO" id="GO:0016887">
    <property type="term" value="F:ATP hydrolysis activity"/>
    <property type="evidence" value="ECO:0007669"/>
    <property type="project" value="InterPro"/>
</dbReference>
<dbReference type="EMBL" id="LNQE01001915">
    <property type="protein sequence ID" value="KUG02681.1"/>
    <property type="molecule type" value="Genomic_DNA"/>
</dbReference>
<dbReference type="PANTHER" id="PTHR10046">
    <property type="entry name" value="ATP DEPENDENT LON PROTEASE FAMILY MEMBER"/>
    <property type="match status" value="1"/>
</dbReference>
<dbReference type="InterPro" id="IPR020568">
    <property type="entry name" value="Ribosomal_Su5_D2-typ_SF"/>
</dbReference>
<dbReference type="InterPro" id="IPR003959">
    <property type="entry name" value="ATPase_AAA_core"/>
</dbReference>
<dbReference type="AlphaFoldDB" id="A0A0W8E2I7"/>
<evidence type="ECO:0000259" key="4">
    <source>
        <dbReference type="PROSITE" id="PS51786"/>
    </source>
</evidence>
<dbReference type="Gene3D" id="3.40.50.300">
    <property type="entry name" value="P-loop containing nucleotide triphosphate hydrolases"/>
    <property type="match status" value="2"/>
</dbReference>
<comment type="caution">
    <text evidence="5">The sequence shown here is derived from an EMBL/GenBank/DDBJ whole genome shotgun (WGS) entry which is preliminary data.</text>
</comment>
<dbReference type="InterPro" id="IPR002078">
    <property type="entry name" value="Sigma_54_int"/>
</dbReference>
<accession>A0A0W8E2I7</accession>
<protein>
    <submittedName>
        <fullName evidence="5">Atp-dependent protease lonb-like type i</fullName>
    </submittedName>
</protein>
<keyword evidence="2" id="KW-0378">Hydrolase</keyword>
<proteinExistence type="predicted"/>
<dbReference type="NCBIfam" id="TIGR02903">
    <property type="entry name" value="spore_lon_C"/>
    <property type="match status" value="1"/>
</dbReference>
<dbReference type="Pfam" id="PF05362">
    <property type="entry name" value="Lon_C"/>
    <property type="match status" value="1"/>
</dbReference>
<feature type="domain" description="Lon proteolytic" evidence="4">
    <location>
        <begin position="460"/>
        <end position="633"/>
    </location>
</feature>
<dbReference type="PROSITE" id="PS00676">
    <property type="entry name" value="SIGMA54_INTERACT_2"/>
    <property type="match status" value="1"/>
</dbReference>
<dbReference type="PROSITE" id="PS51786">
    <property type="entry name" value="LON_PROTEOLYTIC"/>
    <property type="match status" value="1"/>
</dbReference>
<evidence type="ECO:0000256" key="2">
    <source>
        <dbReference type="ARBA" id="ARBA00022825"/>
    </source>
</evidence>
<dbReference type="GO" id="GO:0005524">
    <property type="term" value="F:ATP binding"/>
    <property type="evidence" value="ECO:0007669"/>
    <property type="project" value="InterPro"/>
</dbReference>
<evidence type="ECO:0000256" key="1">
    <source>
        <dbReference type="ARBA" id="ARBA00022670"/>
    </source>
</evidence>
<dbReference type="InterPro" id="IPR003593">
    <property type="entry name" value="AAA+_ATPase"/>
</dbReference>
<dbReference type="InterPro" id="IPR027417">
    <property type="entry name" value="P-loop_NTPase"/>
</dbReference>
<keyword evidence="2" id="KW-0720">Serine protease</keyword>
<dbReference type="SMART" id="SM00382">
    <property type="entry name" value="AAA"/>
    <property type="match status" value="1"/>
</dbReference>
<organism evidence="5">
    <name type="scientific">hydrocarbon metagenome</name>
    <dbReference type="NCBI Taxonomy" id="938273"/>
    <lineage>
        <taxon>unclassified sequences</taxon>
        <taxon>metagenomes</taxon>
        <taxon>ecological metagenomes</taxon>
    </lineage>
</organism>
<feature type="domain" description="Sigma-54 factor interaction" evidence="3">
    <location>
        <begin position="187"/>
        <end position="364"/>
    </location>
</feature>
<reference evidence="5" key="1">
    <citation type="journal article" date="2015" name="Proc. Natl. Acad. Sci. U.S.A.">
        <title>Networks of energetic and metabolic interactions define dynamics in microbial communities.</title>
        <authorList>
            <person name="Embree M."/>
            <person name="Liu J.K."/>
            <person name="Al-Bassam M.M."/>
            <person name="Zengler K."/>
        </authorList>
    </citation>
    <scope>NUCLEOTIDE SEQUENCE</scope>
</reference>
<dbReference type="SUPFAM" id="SSF52540">
    <property type="entry name" value="P-loop containing nucleoside triphosphate hydrolases"/>
    <property type="match status" value="1"/>
</dbReference>
<dbReference type="Gene3D" id="3.30.230.10">
    <property type="match status" value="1"/>
</dbReference>
<evidence type="ECO:0000259" key="3">
    <source>
        <dbReference type="PROSITE" id="PS50045"/>
    </source>
</evidence>
<dbReference type="SUPFAM" id="SSF54211">
    <property type="entry name" value="Ribosomal protein S5 domain 2-like"/>
    <property type="match status" value="1"/>
</dbReference>
<dbReference type="Pfam" id="PF00004">
    <property type="entry name" value="AAA"/>
    <property type="match status" value="1"/>
</dbReference>
<dbReference type="CDD" id="cd00009">
    <property type="entry name" value="AAA"/>
    <property type="match status" value="1"/>
</dbReference>
<sequence>MKHYQVKDVRRAALNAKQNKLQWRVESLYNKLHQFYGTQELVLKANKLDAIELMNSDILGDKVLALRRILLEDPTINRLQCPDQLSIEVAALEDIFSELYTRRQIEEDLHNSIQKKMDEKHNEYIQDIKLQILKEQKNSPENAQTLKNLGRLEKMENINLNKSVLDILRPSTFDEIIGQDKAVKALVAKLNTPYPQHILLFGPPGVGKTSCARLALELVKDRTQNCFSREAPFIEVDGTTLRWDPRESTNPLLGSVHDPIYQGARKDLAEDGIPEPKLGLVSDAHGGILFIDEIGEMDASLQNKLLKVLEDKRVSFESAYYDPNNERIPRYIKQMFEQGVPADFVLIGATTRSPEEINPALRSRCMEIFFEPLTPEEIRNIVKISANKLKILIETGVPDLISDYADDGRSANKLLGDAYSIALNKVKRDEEILLVGQDEVYEAVQNSRITLNTGNKASEEAQIGKIFGLGAYGYRGRLLEIEAIAFPSEPKGEGRVRFNETAGSMAKDSVFNAASVIRSEFGENIYDFDLHINFIGGGKVDGPSAGTAVYLAILSALKGKPVRQDIAVTGEISIQGRVKPVGGLHEKVHAARQAGIKKILIPHENREDLSANWPGIEIIPITFVNEAYPHVFS</sequence>
<dbReference type="GO" id="GO:0006355">
    <property type="term" value="P:regulation of DNA-templated transcription"/>
    <property type="evidence" value="ECO:0007669"/>
    <property type="project" value="InterPro"/>
</dbReference>
<dbReference type="InterPro" id="IPR014252">
    <property type="entry name" value="Spore_LonC"/>
</dbReference>
<gene>
    <name evidence="5" type="ORF">ASZ90_019940</name>
</gene>
<dbReference type="InterPro" id="IPR014721">
    <property type="entry name" value="Ribsml_uS5_D2-typ_fold_subgr"/>
</dbReference>
<dbReference type="GO" id="GO:0030163">
    <property type="term" value="P:protein catabolic process"/>
    <property type="evidence" value="ECO:0007669"/>
    <property type="project" value="InterPro"/>
</dbReference>
<dbReference type="InterPro" id="IPR027065">
    <property type="entry name" value="Lon_Prtase"/>
</dbReference>
<dbReference type="PRINTS" id="PR00830">
    <property type="entry name" value="ENDOLAPTASE"/>
</dbReference>
<name>A0A0W8E2I7_9ZZZZ</name>